<evidence type="ECO:0000313" key="2">
    <source>
        <dbReference type="Proteomes" id="UP000014216"/>
    </source>
</evidence>
<comment type="caution">
    <text evidence="1">The sequence shown here is derived from an EMBL/GenBank/DDBJ whole genome shotgun (WGS) entry which is preliminary data.</text>
</comment>
<dbReference type="EMBL" id="APJX01000015">
    <property type="protein sequence ID" value="EMS77513.1"/>
    <property type="molecule type" value="Genomic_DNA"/>
</dbReference>
<proteinExistence type="predicted"/>
<name>S0FQZ2_9BACT</name>
<accession>S0FQZ2</accession>
<evidence type="ECO:0008006" key="3">
    <source>
        <dbReference type="Google" id="ProtNLM"/>
    </source>
</evidence>
<evidence type="ECO:0000313" key="1">
    <source>
        <dbReference type="EMBL" id="EMS77513.1"/>
    </source>
</evidence>
<dbReference type="Proteomes" id="UP000014216">
    <property type="component" value="Unassembled WGS sequence"/>
</dbReference>
<reference evidence="1 2" key="1">
    <citation type="journal article" date="2013" name="Genome Announc.">
        <title>Draft Genome Sequence of Desulfotignum phosphitoxidans DSM 13687 Strain FiPS-3.</title>
        <authorList>
            <person name="Poehlein A."/>
            <person name="Daniel R."/>
            <person name="Simeonova D.D."/>
        </authorList>
    </citation>
    <scope>NUCLEOTIDE SEQUENCE [LARGE SCALE GENOMIC DNA]</scope>
    <source>
        <strain evidence="1 2">DSM 13687</strain>
    </source>
</reference>
<sequence>MQNAIEIKYLTREEKLRMVDALWADLLSEEELLESPAWHKAALQETEKRLEEGKERILDWHTAKKEMRKHFE</sequence>
<dbReference type="Pfam" id="PF09720">
    <property type="entry name" value="Unstab_antitox"/>
    <property type="match status" value="1"/>
</dbReference>
<dbReference type="InterPro" id="IPR013406">
    <property type="entry name" value="CHP02574_addiction_mod"/>
</dbReference>
<gene>
    <name evidence="1" type="ORF">Dpo_15c00890</name>
</gene>
<dbReference type="RefSeq" id="WP_006968588.1">
    <property type="nucleotide sequence ID" value="NZ_APJX01000015.1"/>
</dbReference>
<dbReference type="OrthoDB" id="200227at2"/>
<protein>
    <recommendedName>
        <fullName evidence="3">Acyl-protein synthetase</fullName>
    </recommendedName>
</protein>
<keyword evidence="2" id="KW-1185">Reference proteome</keyword>
<organism evidence="1 2">
    <name type="scientific">Desulfotignum phosphitoxidans DSM 13687</name>
    <dbReference type="NCBI Taxonomy" id="1286635"/>
    <lineage>
        <taxon>Bacteria</taxon>
        <taxon>Pseudomonadati</taxon>
        <taxon>Thermodesulfobacteriota</taxon>
        <taxon>Desulfobacteria</taxon>
        <taxon>Desulfobacterales</taxon>
        <taxon>Desulfobacteraceae</taxon>
        <taxon>Desulfotignum</taxon>
    </lineage>
</organism>
<dbReference type="AlphaFoldDB" id="S0FQZ2"/>